<protein>
    <recommendedName>
        <fullName evidence="5">Aminotransferase class V domain-containing protein</fullName>
    </recommendedName>
</protein>
<feature type="compositionally biased region" description="Basic and acidic residues" evidence="1">
    <location>
        <begin position="670"/>
        <end position="685"/>
    </location>
</feature>
<evidence type="ECO:0000259" key="3">
    <source>
        <dbReference type="Pfam" id="PF01171"/>
    </source>
</evidence>
<name>A0A1B6CAF3_9HEMI</name>
<feature type="compositionally biased region" description="Basic and acidic residues" evidence="1">
    <location>
        <begin position="736"/>
        <end position="748"/>
    </location>
</feature>
<dbReference type="InterPro" id="IPR014729">
    <property type="entry name" value="Rossmann-like_a/b/a_fold"/>
</dbReference>
<dbReference type="Gene3D" id="3.40.50.620">
    <property type="entry name" value="HUPs"/>
    <property type="match status" value="1"/>
</dbReference>
<feature type="region of interest" description="Disordered" evidence="1">
    <location>
        <begin position="728"/>
        <end position="751"/>
    </location>
</feature>
<dbReference type="InterPro" id="IPR015421">
    <property type="entry name" value="PyrdxlP-dep_Trfase_major"/>
</dbReference>
<proteinExistence type="predicted"/>
<dbReference type="CDD" id="cd24138">
    <property type="entry name" value="TtcA-like"/>
    <property type="match status" value="1"/>
</dbReference>
<sequence>MPTVSRVIMSSVRKTFANRKFYELPQDYTVKSGKTRSLSAVKREDATKLIKYIDDNVIGRNTVFVGPYGRRKAVYCDWTASGRSLQFIEDYILREVLPAYGNTHTTTTVTSLQTTLFRHEARDIIRNAVRASEEDVVIFSGSGCTGAVHKLIHALGLEEAPIVFVGPCEHHSNLLPWREIGAKVVRISETKEGFLDLNGLENQLRTHRTVEGTEKMLIGCFSAASNITGIVADDIATTALLHQYGALAFWDYATAAPYIQMDMNPILPGVNEKAVYKDAIFFSGHKFPGGVQTPGVLVAKKSLFVNPVPEVCGGGTVFFVSHNNHRYLQDTELREEGGTAAIVESIRLGIAMQLKQSVGEVNILSKEEKITKTMVSHLRKIPEIILLGNSSQNIKRLAVFSFLVRHPRGTFLHHNFICAVLNDVFGIQARGGCACAGPYAQDLLGIDQDLAAKYESVLVEDSRLDRHHLRRKEEHSAYEMLRPGFSRLSLPYFINDSDLAFIMEAVKMVATEGWKLLPQYILNPETGEWRHHTNSVFRDRKWLGAIRYIDGKMTFNERKVSGVSTCPLDHNECLQVARNTFNKARKMAQRYPLADQCVMFDDATNHLRWFMLPSEAQDLLLGNCCNVKTTLPFSPSQYIGSRGDCTSPVIDIPNAQLFSSRHMSLSGLDNRPDIKYRRPRSDSHSPSKPQQTLKPNMLSPRERCYSLGGATLPKLPVPLRKRQISCSSQTDGLDIGSDHDSTFGESDSRGATPPIVVTTNNPEHLQAYVHEVTKELATEIKSEIREVISQVEDVLCDSSDSSENTVRCNSFSSLSPSMINSVNSQFKPISPVFPINNERVCGSPNSSVTADHVAEYLAELTTEMVSEMKSEIREMVNAVDELISPSSDSARTPSPECDKKDKLDGDLVTDVIINEGLNSITEGLEDCCKLKFKESRRSTVNSLSSQDSGINMNYCEKDVTEKRNKFKKQNCNQKTDKTCKLLEKTEKQVDKENVELTKVRWHCPPKPIWKPMMEAIKEHNMIEDGDRVLICLSGGKDSLSLLHSLHQYQFYAKSKGINFTIGAATVDPGSTAYNPRPLIPYLEALGVHYMYEEQAILESAAEVECTSVCSFCSRMKRGRLYATARREGYNVLALGQHLDDLAESFLMSTFHNGRLRSMKANYYVRERDLRVIRPFVYVREHMLRKFAETKGLPVIPENCPACFEAPKERHRIKQLLAKEEIQFKNIFLSLRSALKPIISFRATGEESKEYRRLTHLVDSESEEELVSGLSRKVMFLSKMSY</sequence>
<dbReference type="SUPFAM" id="SSF52402">
    <property type="entry name" value="Adenine nucleotide alpha hydrolases-like"/>
    <property type="match status" value="1"/>
</dbReference>
<dbReference type="Gene3D" id="3.90.1150.10">
    <property type="entry name" value="Aspartate Aminotransferase, domain 1"/>
    <property type="match status" value="1"/>
</dbReference>
<dbReference type="Pfam" id="PF00266">
    <property type="entry name" value="Aminotran_5"/>
    <property type="match status" value="1"/>
</dbReference>
<dbReference type="SUPFAM" id="SSF53383">
    <property type="entry name" value="PLP-dependent transferases"/>
    <property type="match status" value="1"/>
</dbReference>
<feature type="domain" description="Aminotransferase class V" evidence="2">
    <location>
        <begin position="74"/>
        <end position="441"/>
    </location>
</feature>
<feature type="region of interest" description="Disordered" evidence="1">
    <location>
        <begin position="666"/>
        <end position="700"/>
    </location>
</feature>
<evidence type="ECO:0000256" key="1">
    <source>
        <dbReference type="SAM" id="MobiDB-lite"/>
    </source>
</evidence>
<dbReference type="PANTHER" id="PTHR43686">
    <property type="entry name" value="SULFURTRANSFERASE-RELATED"/>
    <property type="match status" value="1"/>
</dbReference>
<accession>A0A1B6CAF3</accession>
<dbReference type="PANTHER" id="PTHR43686:SF1">
    <property type="entry name" value="AMINOTRAN_5 DOMAIN-CONTAINING PROTEIN"/>
    <property type="match status" value="1"/>
</dbReference>
<organism evidence="4">
    <name type="scientific">Clastoptera arizonana</name>
    <name type="common">Arizona spittle bug</name>
    <dbReference type="NCBI Taxonomy" id="38151"/>
    <lineage>
        <taxon>Eukaryota</taxon>
        <taxon>Metazoa</taxon>
        <taxon>Ecdysozoa</taxon>
        <taxon>Arthropoda</taxon>
        <taxon>Hexapoda</taxon>
        <taxon>Insecta</taxon>
        <taxon>Pterygota</taxon>
        <taxon>Neoptera</taxon>
        <taxon>Paraneoptera</taxon>
        <taxon>Hemiptera</taxon>
        <taxon>Auchenorrhyncha</taxon>
        <taxon>Cercopoidea</taxon>
        <taxon>Clastopteridae</taxon>
        <taxon>Clastoptera</taxon>
    </lineage>
</organism>
<evidence type="ECO:0008006" key="5">
    <source>
        <dbReference type="Google" id="ProtNLM"/>
    </source>
</evidence>
<evidence type="ECO:0000313" key="4">
    <source>
        <dbReference type="EMBL" id="JAS10443.1"/>
    </source>
</evidence>
<reference evidence="4" key="1">
    <citation type="submission" date="2015-12" db="EMBL/GenBank/DDBJ databases">
        <title>De novo transcriptome assembly of four potential Pierce s Disease insect vectors from Arizona vineyards.</title>
        <authorList>
            <person name="Tassone E.E."/>
        </authorList>
    </citation>
    <scope>NUCLEOTIDE SEQUENCE</scope>
</reference>
<dbReference type="InterPro" id="IPR011063">
    <property type="entry name" value="TilS/TtcA_N"/>
</dbReference>
<dbReference type="Gene3D" id="3.40.640.10">
    <property type="entry name" value="Type I PLP-dependent aspartate aminotransferase-like (Major domain)"/>
    <property type="match status" value="1"/>
</dbReference>
<dbReference type="Pfam" id="PF01171">
    <property type="entry name" value="ATP_bind_3"/>
    <property type="match status" value="1"/>
</dbReference>
<dbReference type="InterPro" id="IPR015424">
    <property type="entry name" value="PyrdxlP-dep_Trfase"/>
</dbReference>
<gene>
    <name evidence="4" type="ORF">g.36941</name>
</gene>
<dbReference type="InterPro" id="IPR015422">
    <property type="entry name" value="PyrdxlP-dep_Trfase_small"/>
</dbReference>
<dbReference type="InterPro" id="IPR000192">
    <property type="entry name" value="Aminotrans_V_dom"/>
</dbReference>
<dbReference type="GO" id="GO:0016740">
    <property type="term" value="F:transferase activity"/>
    <property type="evidence" value="ECO:0007669"/>
    <property type="project" value="UniProtKB-ARBA"/>
</dbReference>
<evidence type="ECO:0000259" key="2">
    <source>
        <dbReference type="Pfam" id="PF00266"/>
    </source>
</evidence>
<feature type="domain" description="tRNA(Ile)-lysidine/2-thiocytidine synthase N-terminal" evidence="3">
    <location>
        <begin position="1028"/>
        <end position="1193"/>
    </location>
</feature>
<dbReference type="EMBL" id="GEDC01026855">
    <property type="protein sequence ID" value="JAS10443.1"/>
    <property type="molecule type" value="Transcribed_RNA"/>
</dbReference>